<dbReference type="GO" id="GO:0008897">
    <property type="term" value="F:holo-[acyl-carrier-protein] synthase activity"/>
    <property type="evidence" value="ECO:0007669"/>
    <property type="project" value="InterPro"/>
</dbReference>
<comment type="similarity">
    <text evidence="1">Belongs to the P-Pant transferase superfamily. Gsp/Sfp/HetI/AcpT family.</text>
</comment>
<dbReference type="Proteomes" id="UP000310314">
    <property type="component" value="Unassembled WGS sequence"/>
</dbReference>
<dbReference type="Pfam" id="PF22624">
    <property type="entry name" value="AASDHPPT_N"/>
    <property type="match status" value="1"/>
</dbReference>
<dbReference type="InterPro" id="IPR008278">
    <property type="entry name" value="4-PPantetheinyl_Trfase_dom"/>
</dbReference>
<dbReference type="InterPro" id="IPR050559">
    <property type="entry name" value="P-Pant_transferase_sf"/>
</dbReference>
<dbReference type="GO" id="GO:0005829">
    <property type="term" value="C:cytosol"/>
    <property type="evidence" value="ECO:0007669"/>
    <property type="project" value="TreeGrafter"/>
</dbReference>
<evidence type="ECO:0000313" key="6">
    <source>
        <dbReference type="Proteomes" id="UP000310314"/>
    </source>
</evidence>
<dbReference type="PANTHER" id="PTHR12215">
    <property type="entry name" value="PHOSPHOPANTETHEINE TRANSFERASE"/>
    <property type="match status" value="1"/>
</dbReference>
<dbReference type="GO" id="GO:0000287">
    <property type="term" value="F:magnesium ion binding"/>
    <property type="evidence" value="ECO:0007669"/>
    <property type="project" value="InterPro"/>
</dbReference>
<evidence type="ECO:0000259" key="4">
    <source>
        <dbReference type="Pfam" id="PF22624"/>
    </source>
</evidence>
<dbReference type="Gene3D" id="3.90.470.20">
    <property type="entry name" value="4'-phosphopantetheinyl transferase domain"/>
    <property type="match status" value="2"/>
</dbReference>
<dbReference type="PANTHER" id="PTHR12215:SF10">
    <property type="entry name" value="L-AMINOADIPATE-SEMIALDEHYDE DEHYDROGENASE-PHOSPHOPANTETHEINYL TRANSFERASE"/>
    <property type="match status" value="1"/>
</dbReference>
<protein>
    <submittedName>
        <fullName evidence="5">4'-phosphopantetheinyl transferase superfamily protein</fullName>
    </submittedName>
</protein>
<dbReference type="InterPro" id="IPR037143">
    <property type="entry name" value="4-PPantetheinyl_Trfase_dom_sf"/>
</dbReference>
<organism evidence="5 6">
    <name type="scientific">Maribacter algarum</name>
    <name type="common">ex Zhang et al. 2020</name>
    <dbReference type="NCBI Taxonomy" id="2578118"/>
    <lineage>
        <taxon>Bacteria</taxon>
        <taxon>Pseudomonadati</taxon>
        <taxon>Bacteroidota</taxon>
        <taxon>Flavobacteriia</taxon>
        <taxon>Flavobacteriales</taxon>
        <taxon>Flavobacteriaceae</taxon>
        <taxon>Maribacter</taxon>
    </lineage>
</organism>
<feature type="domain" description="4'-phosphopantetheinyl transferase N-terminal" evidence="4">
    <location>
        <begin position="28"/>
        <end position="110"/>
    </location>
</feature>
<reference evidence="5 6" key="1">
    <citation type="submission" date="2019-05" db="EMBL/GenBank/DDBJ databases">
        <authorList>
            <person name="Zhang J.-Y."/>
            <person name="Feg X."/>
            <person name="Du Z.-J."/>
        </authorList>
    </citation>
    <scope>NUCLEOTIDE SEQUENCE [LARGE SCALE GENOMIC DNA]</scope>
    <source>
        <strain evidence="5 6">RZ26</strain>
    </source>
</reference>
<evidence type="ECO:0000259" key="3">
    <source>
        <dbReference type="Pfam" id="PF01648"/>
    </source>
</evidence>
<keyword evidence="6" id="KW-1185">Reference proteome</keyword>
<sequence length="243" mass="28603">MEEMELKKKSLTDKTIHFWYCDFNQNKNRLDSFHSILSTDERARSGKFKFEKDRDCYIISRGILRLLLGSYLDMKAKDIKFKYTSYGKPILDFESNLKFNVSHSGNRAAFAFFRNTEIGVDIEKIKYDFDVLELAQNFFSKKEIEVLERQSEENLPAAFFRCWTRKESFIKAEGSGLSFPLDKFAVSLENDEEAKLLETQWNLKEKVEWNLFSFKPASDYIAAVAVRNHVTKISYYDWDELSS</sequence>
<dbReference type="InterPro" id="IPR055066">
    <property type="entry name" value="AASDHPPT_N"/>
</dbReference>
<evidence type="ECO:0000313" key="5">
    <source>
        <dbReference type="EMBL" id="TMM53764.1"/>
    </source>
</evidence>
<dbReference type="GO" id="GO:0019878">
    <property type="term" value="P:lysine biosynthetic process via aminoadipic acid"/>
    <property type="evidence" value="ECO:0007669"/>
    <property type="project" value="TreeGrafter"/>
</dbReference>
<gene>
    <name evidence="5" type="ORF">FEE95_17855</name>
</gene>
<dbReference type="EMBL" id="VATY01000004">
    <property type="protein sequence ID" value="TMM53764.1"/>
    <property type="molecule type" value="Genomic_DNA"/>
</dbReference>
<keyword evidence="2 5" id="KW-0808">Transferase</keyword>
<feature type="domain" description="4'-phosphopantetheinyl transferase" evidence="3">
    <location>
        <begin position="118"/>
        <end position="225"/>
    </location>
</feature>
<dbReference type="AlphaFoldDB" id="A0A5S3PHL5"/>
<dbReference type="OrthoDB" id="9808281at2"/>
<comment type="caution">
    <text evidence="5">The sequence shown here is derived from an EMBL/GenBank/DDBJ whole genome shotgun (WGS) entry which is preliminary data.</text>
</comment>
<proteinExistence type="inferred from homology"/>
<evidence type="ECO:0000256" key="2">
    <source>
        <dbReference type="ARBA" id="ARBA00022679"/>
    </source>
</evidence>
<evidence type="ECO:0000256" key="1">
    <source>
        <dbReference type="ARBA" id="ARBA00010990"/>
    </source>
</evidence>
<dbReference type="SUPFAM" id="SSF56214">
    <property type="entry name" value="4'-phosphopantetheinyl transferase"/>
    <property type="match status" value="2"/>
</dbReference>
<name>A0A5S3PHL5_9FLAO</name>
<accession>A0A5S3PHL5</accession>
<dbReference type="Pfam" id="PF01648">
    <property type="entry name" value="ACPS"/>
    <property type="match status" value="1"/>
</dbReference>